<keyword evidence="2" id="KW-1185">Reference proteome</keyword>
<protein>
    <recommendedName>
        <fullName evidence="3">DUF2993 family protein</fullName>
    </recommendedName>
</protein>
<dbReference type="GeneID" id="98051511"/>
<evidence type="ECO:0008006" key="3">
    <source>
        <dbReference type="Google" id="ProtNLM"/>
    </source>
</evidence>
<sequence>MAVETPAGVSAASALLDAGTAPGSALLLRALLEAARLRYVGRPTTLRSRGSEVRLVPTAVASSGLGPRALTTGRFATVTLAARDVVRPGLVLRGLTVTAADVRLRPGLAPELVAGPVEIEAELDPDWVAGRLREHVPQVEVGVDADGVARARLRRRPGLGAADLAVSVDGHTLSWKVIGLTVAGRWMGPPRSADTRRSVRAMVDRSPLAAIRSGRVELPGLPGALRLHGIDLHPGRVLVRGGLDGWRRTFPLARIDDVLRGALSLLDLSR</sequence>
<dbReference type="EMBL" id="JACCCZ010000001">
    <property type="protein sequence ID" value="NYG01441.1"/>
    <property type="molecule type" value="Genomic_DNA"/>
</dbReference>
<comment type="caution">
    <text evidence="1">The sequence shown here is derived from an EMBL/GenBank/DDBJ whole genome shotgun (WGS) entry which is preliminary data.</text>
</comment>
<proteinExistence type="predicted"/>
<dbReference type="Proteomes" id="UP000549695">
    <property type="component" value="Unassembled WGS sequence"/>
</dbReference>
<accession>A0A852W1S2</accession>
<reference evidence="1 2" key="1">
    <citation type="submission" date="2020-07" db="EMBL/GenBank/DDBJ databases">
        <title>Sequencing the genomes of 1000 actinobacteria strains.</title>
        <authorList>
            <person name="Klenk H.-P."/>
        </authorList>
    </citation>
    <scope>NUCLEOTIDE SEQUENCE [LARGE SCALE GENOMIC DNA]</scope>
    <source>
        <strain evidence="1 2">DSM 44749</strain>
    </source>
</reference>
<evidence type="ECO:0000313" key="2">
    <source>
        <dbReference type="Proteomes" id="UP000549695"/>
    </source>
</evidence>
<organism evidence="1 2">
    <name type="scientific">Pseudonocardia alni</name>
    <name type="common">Amycolata alni</name>
    <dbReference type="NCBI Taxonomy" id="33907"/>
    <lineage>
        <taxon>Bacteria</taxon>
        <taxon>Bacillati</taxon>
        <taxon>Actinomycetota</taxon>
        <taxon>Actinomycetes</taxon>
        <taxon>Pseudonocardiales</taxon>
        <taxon>Pseudonocardiaceae</taxon>
        <taxon>Pseudonocardia</taxon>
    </lineage>
</organism>
<dbReference type="AlphaFoldDB" id="A0A852W1S2"/>
<evidence type="ECO:0000313" key="1">
    <source>
        <dbReference type="EMBL" id="NYG01441.1"/>
    </source>
</evidence>
<name>A0A852W1S2_PSEA5</name>
<gene>
    <name evidence="1" type="ORF">HDA37_001726</name>
</gene>
<dbReference type="RefSeq" id="WP_179760786.1">
    <property type="nucleotide sequence ID" value="NZ_BAAAJZ010000015.1"/>
</dbReference>